<feature type="region of interest" description="Disordered" evidence="1">
    <location>
        <begin position="37"/>
        <end position="75"/>
    </location>
</feature>
<evidence type="ECO:0000256" key="1">
    <source>
        <dbReference type="SAM" id="MobiDB-lite"/>
    </source>
</evidence>
<dbReference type="RefSeq" id="WP_089323219.1">
    <property type="nucleotide sequence ID" value="NZ_FZOB01000007.1"/>
</dbReference>
<evidence type="ECO:0000313" key="3">
    <source>
        <dbReference type="Proteomes" id="UP000198405"/>
    </source>
</evidence>
<dbReference type="Proteomes" id="UP000198405">
    <property type="component" value="Unassembled WGS sequence"/>
</dbReference>
<dbReference type="PROSITE" id="PS51257">
    <property type="entry name" value="PROKAR_LIPOPROTEIN"/>
    <property type="match status" value="1"/>
</dbReference>
<protein>
    <submittedName>
        <fullName evidence="2">Clostripain</fullName>
    </submittedName>
</protein>
<gene>
    <name evidence="2" type="ORF">SAMN06265340_10795</name>
</gene>
<dbReference type="InterPro" id="IPR005077">
    <property type="entry name" value="Peptidase_C11"/>
</dbReference>
<organism evidence="2 3">
    <name type="scientific">Desulfurobacterium atlanticum</name>
    <dbReference type="NCBI Taxonomy" id="240169"/>
    <lineage>
        <taxon>Bacteria</taxon>
        <taxon>Pseudomonadati</taxon>
        <taxon>Aquificota</taxon>
        <taxon>Aquificia</taxon>
        <taxon>Desulfurobacteriales</taxon>
        <taxon>Desulfurobacteriaceae</taxon>
        <taxon>Desulfurobacterium</taxon>
    </lineage>
</organism>
<accession>A0A238ZDB6</accession>
<sequence length="459" mass="52054">MLKSRNKKRGMVILYLLFTLFLSFSFYSCGESENPVSYTGQEESYDVGNETSEIENTTSSENGTSETEEAISSENETSKRKWTFMVFLNGDNDLENYAISDFLEMSEVGSTDDVAIVVLMDRIDGYSDEYGDWTGCKLFYVEGGMTPTPENATGDWGECNMGSNETLSEFLSYVSKNYPAEHYALVLWDHGDGWRSLNGWPDVKLFKIAGLDDTDYDELYIDEVQQALKTTNASLDLIGFDECLMAMVEVAYEFKDFADVMVASENTEPGDGWDYKPFLESLISNPDMNATELGKDIIDAFGEYYSGYPVGATLSLIDLGKLEDLGEAIDRFSRLYPMDWNAVSISLNSVQTFNYDDYVDVYDFFKKINENTPMEGAESVSGEILSLLNETVIYSFSSSDISASGLSIYFPEPTWWDDFYNDTQHDFVNDTAWNIFLWRYYTGDNVDFEPYEYSANVTE</sequence>
<dbReference type="PANTHER" id="PTHR37835:SF1">
    <property type="entry name" value="ALPHA-CLOSTRIPAIN"/>
    <property type="match status" value="1"/>
</dbReference>
<dbReference type="PANTHER" id="PTHR37835">
    <property type="entry name" value="ALPHA-CLOSTRIPAIN"/>
    <property type="match status" value="1"/>
</dbReference>
<dbReference type="Gene3D" id="3.40.50.11970">
    <property type="match status" value="1"/>
</dbReference>
<proteinExistence type="predicted"/>
<keyword evidence="3" id="KW-1185">Reference proteome</keyword>
<reference evidence="3" key="1">
    <citation type="submission" date="2017-06" db="EMBL/GenBank/DDBJ databases">
        <authorList>
            <person name="Varghese N."/>
            <person name="Submissions S."/>
        </authorList>
    </citation>
    <scope>NUCLEOTIDE SEQUENCE [LARGE SCALE GENOMIC DNA]</scope>
    <source>
        <strain evidence="3">DSM 15668</strain>
    </source>
</reference>
<dbReference type="OrthoDB" id="5507507at2"/>
<feature type="compositionally biased region" description="Low complexity" evidence="1">
    <location>
        <begin position="49"/>
        <end position="65"/>
    </location>
</feature>
<evidence type="ECO:0000313" key="2">
    <source>
        <dbReference type="EMBL" id="SNR80694.1"/>
    </source>
</evidence>
<name>A0A238ZDB6_9BACT</name>
<dbReference type="EMBL" id="FZOB01000007">
    <property type="protein sequence ID" value="SNR80694.1"/>
    <property type="molecule type" value="Genomic_DNA"/>
</dbReference>
<dbReference type="AlphaFoldDB" id="A0A238ZDB6"/>
<dbReference type="Pfam" id="PF03415">
    <property type="entry name" value="Peptidase_C11"/>
    <property type="match status" value="1"/>
</dbReference>